<proteinExistence type="predicted"/>
<evidence type="ECO:0000313" key="2">
    <source>
        <dbReference type="EMBL" id="KAA0188743.1"/>
    </source>
</evidence>
<accession>A0A8E0RTF5</accession>
<dbReference type="Proteomes" id="UP000728185">
    <property type="component" value="Unassembled WGS sequence"/>
</dbReference>
<feature type="compositionally biased region" description="Basic and acidic residues" evidence="1">
    <location>
        <begin position="20"/>
        <end position="39"/>
    </location>
</feature>
<evidence type="ECO:0000256" key="1">
    <source>
        <dbReference type="SAM" id="MobiDB-lite"/>
    </source>
</evidence>
<dbReference type="EMBL" id="LUCM01008240">
    <property type="protein sequence ID" value="KAA0188743.1"/>
    <property type="molecule type" value="Genomic_DNA"/>
</dbReference>
<gene>
    <name evidence="2" type="ORF">FBUS_04487</name>
</gene>
<dbReference type="AlphaFoldDB" id="A0A8E0RTF5"/>
<evidence type="ECO:0000313" key="3">
    <source>
        <dbReference type="Proteomes" id="UP000728185"/>
    </source>
</evidence>
<keyword evidence="3" id="KW-1185">Reference proteome</keyword>
<organism evidence="2 3">
    <name type="scientific">Fasciolopsis buskii</name>
    <dbReference type="NCBI Taxonomy" id="27845"/>
    <lineage>
        <taxon>Eukaryota</taxon>
        <taxon>Metazoa</taxon>
        <taxon>Spiralia</taxon>
        <taxon>Lophotrochozoa</taxon>
        <taxon>Platyhelminthes</taxon>
        <taxon>Trematoda</taxon>
        <taxon>Digenea</taxon>
        <taxon>Plagiorchiida</taxon>
        <taxon>Echinostomata</taxon>
        <taxon>Echinostomatoidea</taxon>
        <taxon>Fasciolidae</taxon>
        <taxon>Fasciolopsis</taxon>
    </lineage>
</organism>
<reference evidence="2" key="1">
    <citation type="submission" date="2019-05" db="EMBL/GenBank/DDBJ databases">
        <title>Annotation for the trematode Fasciolopsis buski.</title>
        <authorList>
            <person name="Choi Y.-J."/>
        </authorList>
    </citation>
    <scope>NUCLEOTIDE SEQUENCE</scope>
    <source>
        <strain evidence="2">HT</strain>
        <tissue evidence="2">Whole worm</tissue>
    </source>
</reference>
<name>A0A8E0RTF5_9TREM</name>
<comment type="caution">
    <text evidence="2">The sequence shown here is derived from an EMBL/GenBank/DDBJ whole genome shotgun (WGS) entry which is preliminary data.</text>
</comment>
<sequence>MFEHIQRAFDEFVFSGFFDPPKHRGEPSSPREEMLRERVEDDSELPGEHVLPVPEPWTPFPFFGDLIKPDAMDRDFFRESQWRRNQDDSARKDVILDDDAPIGDMLQSQGSPSVRKWSQSFSRRTIIGPNGVRHLNHHLISIKLLPCSY</sequence>
<feature type="region of interest" description="Disordered" evidence="1">
    <location>
        <begin position="20"/>
        <end position="50"/>
    </location>
</feature>
<dbReference type="OrthoDB" id="6229807at2759"/>
<protein>
    <submittedName>
        <fullName evidence="2">Uncharacterized protein</fullName>
    </submittedName>
</protein>